<keyword evidence="5" id="KW-1185">Reference proteome</keyword>
<dbReference type="SUPFAM" id="SSF49599">
    <property type="entry name" value="TRAF domain-like"/>
    <property type="match status" value="1"/>
</dbReference>
<feature type="domain" description="BTB" evidence="2">
    <location>
        <begin position="247"/>
        <end position="316"/>
    </location>
</feature>
<reference evidence="4" key="1">
    <citation type="submission" date="2021-06" db="EMBL/GenBank/DDBJ databases">
        <authorList>
            <person name="Kallberg Y."/>
            <person name="Tangrot J."/>
            <person name="Rosling A."/>
        </authorList>
    </citation>
    <scope>NUCLEOTIDE SEQUENCE</scope>
    <source>
        <strain evidence="4">UK204</strain>
    </source>
</reference>
<dbReference type="Proteomes" id="UP000789570">
    <property type="component" value="Unassembled WGS sequence"/>
</dbReference>
<proteinExistence type="predicted"/>
<dbReference type="PROSITE" id="PS50097">
    <property type="entry name" value="BTB"/>
    <property type="match status" value="1"/>
</dbReference>
<feature type="signal peptide" evidence="1">
    <location>
        <begin position="1"/>
        <end position="22"/>
    </location>
</feature>
<keyword evidence="1" id="KW-0732">Signal</keyword>
<accession>A0A9N8Z446</accession>
<organism evidence="4 5">
    <name type="scientific">Funneliformis caledonium</name>
    <dbReference type="NCBI Taxonomy" id="1117310"/>
    <lineage>
        <taxon>Eukaryota</taxon>
        <taxon>Fungi</taxon>
        <taxon>Fungi incertae sedis</taxon>
        <taxon>Mucoromycota</taxon>
        <taxon>Glomeromycotina</taxon>
        <taxon>Glomeromycetes</taxon>
        <taxon>Glomerales</taxon>
        <taxon>Glomeraceae</taxon>
        <taxon>Funneliformis</taxon>
    </lineage>
</organism>
<dbReference type="InterPro" id="IPR008974">
    <property type="entry name" value="TRAF-like"/>
</dbReference>
<feature type="chain" id="PRO_5040117746" evidence="1">
    <location>
        <begin position="23"/>
        <end position="421"/>
    </location>
</feature>
<gene>
    <name evidence="4" type="ORF">FCALED_LOCUS2054</name>
</gene>
<evidence type="ECO:0000313" key="5">
    <source>
        <dbReference type="Proteomes" id="UP000789570"/>
    </source>
</evidence>
<evidence type="ECO:0000256" key="1">
    <source>
        <dbReference type="SAM" id="SignalP"/>
    </source>
</evidence>
<dbReference type="SMART" id="SM00225">
    <property type="entry name" value="BTB"/>
    <property type="match status" value="1"/>
</dbReference>
<dbReference type="Gene3D" id="2.60.210.10">
    <property type="entry name" value="Apoptosis, Tumor Necrosis Factor Receptor Associated Protein 2, Chain A"/>
    <property type="match status" value="1"/>
</dbReference>
<dbReference type="SUPFAM" id="SSF54695">
    <property type="entry name" value="POZ domain"/>
    <property type="match status" value="1"/>
</dbReference>
<dbReference type="Gene3D" id="3.30.710.10">
    <property type="entry name" value="Potassium Channel Kv1.1, Chain A"/>
    <property type="match status" value="1"/>
</dbReference>
<evidence type="ECO:0000313" key="4">
    <source>
        <dbReference type="EMBL" id="CAG8467557.1"/>
    </source>
</evidence>
<dbReference type="AlphaFoldDB" id="A0A9N8Z446"/>
<dbReference type="InterPro" id="IPR002083">
    <property type="entry name" value="MATH/TRAF_dom"/>
</dbReference>
<dbReference type="GO" id="GO:0030163">
    <property type="term" value="P:protein catabolic process"/>
    <property type="evidence" value="ECO:0007669"/>
    <property type="project" value="UniProtKB-ARBA"/>
</dbReference>
<protein>
    <submittedName>
        <fullName evidence="4">6818_t:CDS:1</fullName>
    </submittedName>
</protein>
<dbReference type="PROSITE" id="PS50144">
    <property type="entry name" value="MATH"/>
    <property type="match status" value="1"/>
</dbReference>
<evidence type="ECO:0000259" key="3">
    <source>
        <dbReference type="PROSITE" id="PS50144"/>
    </source>
</evidence>
<dbReference type="InterPro" id="IPR000210">
    <property type="entry name" value="BTB/POZ_dom"/>
</dbReference>
<feature type="domain" description="MATH" evidence="3">
    <location>
        <begin position="35"/>
        <end position="207"/>
    </location>
</feature>
<sequence>MDTFPLTRIMMFPIFMLFVVKMLHENKSRIGSSVIHNYTWIIREFTKIKALAPKPQCFHSPQWTCKICIFDDNGCSYTPLNWRLKVHPNGNSESSHNSISCYLEAIFPSGADSSSRANVNFYIGFYIPVQQGEKKVFKLVKRRSERHDFLKVKPTWGWPNFCSKTVLNSEAANNVNNSEETKMLLPLELQKSGNLVEDDTLVIHVVIITTNPVGILDSLEDSFSKLSLSSQPNMVTFPQTLDQPDFSDIKFLIEGKIINAHQVILAERSHYFKTLIKNDWMLEIKNSIPVKIHDVDYNTFYNILHYLYTGSLAEIEGSDFVKISQLQKIFTDADMRKTIEVDALYDLVDILISELICLINMNTWDHLLAFGWERDIVKLRKAVYRFAKKNWDQIRESEPLKNILRDANVDVTEELFISINS</sequence>
<dbReference type="EMBL" id="CAJVPQ010000293">
    <property type="protein sequence ID" value="CAG8467557.1"/>
    <property type="molecule type" value="Genomic_DNA"/>
</dbReference>
<comment type="caution">
    <text evidence="4">The sequence shown here is derived from an EMBL/GenBank/DDBJ whole genome shotgun (WGS) entry which is preliminary data.</text>
</comment>
<dbReference type="OrthoDB" id="1022638at2759"/>
<dbReference type="InterPro" id="IPR011333">
    <property type="entry name" value="SKP1/BTB/POZ_sf"/>
</dbReference>
<dbReference type="Pfam" id="PF22486">
    <property type="entry name" value="MATH_2"/>
    <property type="match status" value="1"/>
</dbReference>
<name>A0A9N8Z446_9GLOM</name>
<dbReference type="PANTHER" id="PTHR24413">
    <property type="entry name" value="SPECKLE-TYPE POZ PROTEIN"/>
    <property type="match status" value="1"/>
</dbReference>
<dbReference type="Pfam" id="PF00651">
    <property type="entry name" value="BTB"/>
    <property type="match status" value="1"/>
</dbReference>
<evidence type="ECO:0000259" key="2">
    <source>
        <dbReference type="PROSITE" id="PS50097"/>
    </source>
</evidence>